<evidence type="ECO:0000313" key="3">
    <source>
        <dbReference type="Proteomes" id="UP000220836"/>
    </source>
</evidence>
<reference evidence="2 3" key="1">
    <citation type="submission" date="2017-05" db="EMBL/GenBank/DDBJ databases">
        <authorList>
            <person name="Song R."/>
            <person name="Chenine A.L."/>
            <person name="Ruprecht R.M."/>
        </authorList>
    </citation>
    <scope>NUCLEOTIDE SEQUENCE [LARGE SCALE GENOMIC DNA]</scope>
    <source>
        <strain evidence="2 3">CECT 8663</strain>
    </source>
</reference>
<keyword evidence="2" id="KW-0808">Transferase</keyword>
<dbReference type="InterPro" id="IPR011009">
    <property type="entry name" value="Kinase-like_dom_sf"/>
</dbReference>
<feature type="domain" description="Aminoglycoside phosphotransferase" evidence="1">
    <location>
        <begin position="27"/>
        <end position="225"/>
    </location>
</feature>
<dbReference type="SUPFAM" id="SSF56112">
    <property type="entry name" value="Protein kinase-like (PK-like)"/>
    <property type="match status" value="1"/>
</dbReference>
<dbReference type="Pfam" id="PF01636">
    <property type="entry name" value="APH"/>
    <property type="match status" value="1"/>
</dbReference>
<dbReference type="GO" id="GO:0016740">
    <property type="term" value="F:transferase activity"/>
    <property type="evidence" value="ECO:0007669"/>
    <property type="project" value="UniProtKB-KW"/>
</dbReference>
<sequence length="334" mass="37268">MGSQIFDDEQIASFCLDKLGAKPDCIERPGGASRKTVLVEVNGQRMAVSKRNSIGRAKLEADILSKFGNTEAVPRLVLQSDRFVVQHFVAGQRLPEVLETSPETARNKQLVAAGKSLLFLQKTGQENGLIGQVPMIGARPNWHEDFASAPTRLAGQLGLEPAMFNRADIIDKIRPKAPSFVKWDSRPGNCLWTNDGGVVWFDWEHCGIGSTEDDLVWLLADEWAPISLSAEQSLLKNALENGTFSLDELTFRFRAKAILHTSIRLGLIFNHKGEGSWWNARHAMQLDHIGVTLPHVRRLCRRARLWALASPEFGDLSHFFDNVHEYAELLPNPS</sequence>
<protein>
    <submittedName>
        <fullName evidence="2">Phosphotransferase enzyme family protein</fullName>
    </submittedName>
</protein>
<dbReference type="RefSeq" id="WP_097803835.1">
    <property type="nucleotide sequence ID" value="NZ_FXYH01000004.1"/>
</dbReference>
<dbReference type="AlphaFoldDB" id="A0A238K7G8"/>
<name>A0A238K7G8_9RHOB</name>
<accession>A0A238K7G8</accession>
<organism evidence="2 3">
    <name type="scientific">Pelagimonas varians</name>
    <dbReference type="NCBI Taxonomy" id="696760"/>
    <lineage>
        <taxon>Bacteria</taxon>
        <taxon>Pseudomonadati</taxon>
        <taxon>Pseudomonadota</taxon>
        <taxon>Alphaproteobacteria</taxon>
        <taxon>Rhodobacterales</taxon>
        <taxon>Roseobacteraceae</taxon>
        <taxon>Pelagimonas</taxon>
    </lineage>
</organism>
<dbReference type="EMBL" id="FXYH01000004">
    <property type="protein sequence ID" value="SMX38427.1"/>
    <property type="molecule type" value="Genomic_DNA"/>
</dbReference>
<keyword evidence="3" id="KW-1185">Reference proteome</keyword>
<proteinExistence type="predicted"/>
<dbReference type="InterPro" id="IPR002575">
    <property type="entry name" value="Aminoglycoside_PTrfase"/>
</dbReference>
<dbReference type="Gene3D" id="3.90.1200.10">
    <property type="match status" value="1"/>
</dbReference>
<gene>
    <name evidence="2" type="ORF">PEV8663_01289</name>
</gene>
<dbReference type="Proteomes" id="UP000220836">
    <property type="component" value="Unassembled WGS sequence"/>
</dbReference>
<evidence type="ECO:0000259" key="1">
    <source>
        <dbReference type="Pfam" id="PF01636"/>
    </source>
</evidence>
<evidence type="ECO:0000313" key="2">
    <source>
        <dbReference type="EMBL" id="SMX38427.1"/>
    </source>
</evidence>